<accession>A0ABW7FXX1</accession>
<dbReference type="RefSeq" id="WP_394462176.1">
    <property type="nucleotide sequence ID" value="NZ_JBIGHZ010000005.1"/>
</dbReference>
<name>A0ABW7FXX1_9BURK</name>
<proteinExistence type="predicted"/>
<evidence type="ECO:0000313" key="2">
    <source>
        <dbReference type="Proteomes" id="UP001606099"/>
    </source>
</evidence>
<sequence>MSVKTCGNVPACLASPAAGEFPHYLRRVARVIVLRAALRGRIGWPVALLVLNKIGGQA</sequence>
<dbReference type="Proteomes" id="UP001606099">
    <property type="component" value="Unassembled WGS sequence"/>
</dbReference>
<comment type="caution">
    <text evidence="1">The sequence shown here is derived from an EMBL/GenBank/DDBJ whole genome shotgun (WGS) entry which is preliminary data.</text>
</comment>
<organism evidence="1 2">
    <name type="scientific">Roseateles rivi</name>
    <dbReference type="NCBI Taxonomy" id="3299028"/>
    <lineage>
        <taxon>Bacteria</taxon>
        <taxon>Pseudomonadati</taxon>
        <taxon>Pseudomonadota</taxon>
        <taxon>Betaproteobacteria</taxon>
        <taxon>Burkholderiales</taxon>
        <taxon>Sphaerotilaceae</taxon>
        <taxon>Roseateles</taxon>
    </lineage>
</organism>
<reference evidence="1 2" key="1">
    <citation type="submission" date="2024-08" db="EMBL/GenBank/DDBJ databases">
        <authorList>
            <person name="Lu H."/>
        </authorList>
    </citation>
    <scope>NUCLEOTIDE SEQUENCE [LARGE SCALE GENOMIC DNA]</scope>
    <source>
        <strain evidence="1 2">BYS180W</strain>
    </source>
</reference>
<keyword evidence="2" id="KW-1185">Reference proteome</keyword>
<gene>
    <name evidence="1" type="ORF">ACG0Z6_13270</name>
</gene>
<protein>
    <submittedName>
        <fullName evidence="1">Uncharacterized protein</fullName>
    </submittedName>
</protein>
<evidence type="ECO:0000313" key="1">
    <source>
        <dbReference type="EMBL" id="MFG6449203.1"/>
    </source>
</evidence>
<dbReference type="EMBL" id="JBIGHZ010000005">
    <property type="protein sequence ID" value="MFG6449203.1"/>
    <property type="molecule type" value="Genomic_DNA"/>
</dbReference>